<feature type="non-terminal residue" evidence="2">
    <location>
        <position position="1"/>
    </location>
</feature>
<keyword evidence="3" id="KW-1185">Reference proteome</keyword>
<sequence length="154" mass="16628">VKVPRAQPPQARGGAQGSRGGSQGARGAYQLGRSAVHAGRNWMGSMVPKVFGQVLIRFPSFGVSRVEMVTSINILSNWSWMRISSEPLSLESMTFDSHFVDSIESGKLFPLGKHIRVAFTALQMYFGGLFEVGAMVSARQSARAARDCCSGSVM</sequence>
<feature type="region of interest" description="Disordered" evidence="1">
    <location>
        <begin position="1"/>
        <end position="25"/>
    </location>
</feature>
<organism evidence="2 3">
    <name type="scientific">Datura stramonium</name>
    <name type="common">Jimsonweed</name>
    <name type="synonym">Common thornapple</name>
    <dbReference type="NCBI Taxonomy" id="4076"/>
    <lineage>
        <taxon>Eukaryota</taxon>
        <taxon>Viridiplantae</taxon>
        <taxon>Streptophyta</taxon>
        <taxon>Embryophyta</taxon>
        <taxon>Tracheophyta</taxon>
        <taxon>Spermatophyta</taxon>
        <taxon>Magnoliopsida</taxon>
        <taxon>eudicotyledons</taxon>
        <taxon>Gunneridae</taxon>
        <taxon>Pentapetalae</taxon>
        <taxon>asterids</taxon>
        <taxon>lamiids</taxon>
        <taxon>Solanales</taxon>
        <taxon>Solanaceae</taxon>
        <taxon>Solanoideae</taxon>
        <taxon>Datureae</taxon>
        <taxon>Datura</taxon>
    </lineage>
</organism>
<name>A0ABS8VLL5_DATST</name>
<feature type="compositionally biased region" description="Gly residues" evidence="1">
    <location>
        <begin position="14"/>
        <end position="24"/>
    </location>
</feature>
<gene>
    <name evidence="2" type="ORF">HAX54_038495</name>
</gene>
<accession>A0ABS8VLL5</accession>
<comment type="caution">
    <text evidence="2">The sequence shown here is derived from an EMBL/GenBank/DDBJ whole genome shotgun (WGS) entry which is preliminary data.</text>
</comment>
<evidence type="ECO:0000313" key="3">
    <source>
        <dbReference type="Proteomes" id="UP000823775"/>
    </source>
</evidence>
<dbReference type="EMBL" id="JACEIK010005259">
    <property type="protein sequence ID" value="MCE0481097.1"/>
    <property type="molecule type" value="Genomic_DNA"/>
</dbReference>
<evidence type="ECO:0000256" key="1">
    <source>
        <dbReference type="SAM" id="MobiDB-lite"/>
    </source>
</evidence>
<feature type="non-terminal residue" evidence="2">
    <location>
        <position position="154"/>
    </location>
</feature>
<proteinExistence type="predicted"/>
<reference evidence="2 3" key="1">
    <citation type="journal article" date="2021" name="BMC Genomics">
        <title>Datura genome reveals duplications of psychoactive alkaloid biosynthetic genes and high mutation rate following tissue culture.</title>
        <authorList>
            <person name="Rajewski A."/>
            <person name="Carter-House D."/>
            <person name="Stajich J."/>
            <person name="Litt A."/>
        </authorList>
    </citation>
    <scope>NUCLEOTIDE SEQUENCE [LARGE SCALE GENOMIC DNA]</scope>
    <source>
        <strain evidence="2">AR-01</strain>
    </source>
</reference>
<protein>
    <submittedName>
        <fullName evidence="2">Uncharacterized protein</fullName>
    </submittedName>
</protein>
<dbReference type="Proteomes" id="UP000823775">
    <property type="component" value="Unassembled WGS sequence"/>
</dbReference>
<evidence type="ECO:0000313" key="2">
    <source>
        <dbReference type="EMBL" id="MCE0481097.1"/>
    </source>
</evidence>